<dbReference type="AlphaFoldDB" id="A0AAE3D079"/>
<sequence length="237" mass="25742">MTERSLDDLIDEVVVGLASEEDCARIEKMAERDAEIAARLDSARMRYMALDETADELELPAQMWERVASDIATKQVSTEDKPPEIVDLTPAIRNRNRWRLMAIGSMAATIMLAVVLGWTLNARLEPTVIAVLLDAQGQPVALVEGARNNKTLVTLLEAARVPDNQVMQVWTKPDSDGPPVSLGLLPSERSGVLEVEGLPSPAADQLYEITFEPYGGSPTNLPTGPILGKGFAKTPVL</sequence>
<dbReference type="Proteomes" id="UP001196509">
    <property type="component" value="Unassembled WGS sequence"/>
</dbReference>
<dbReference type="GO" id="GO:0005886">
    <property type="term" value="C:plasma membrane"/>
    <property type="evidence" value="ECO:0007669"/>
    <property type="project" value="InterPro"/>
</dbReference>
<evidence type="ECO:0000256" key="1">
    <source>
        <dbReference type="SAM" id="Phobius"/>
    </source>
</evidence>
<name>A0AAE3D079_9HYPH</name>
<gene>
    <name evidence="3" type="ORF">K1W69_05975</name>
</gene>
<dbReference type="InterPro" id="IPR051474">
    <property type="entry name" value="Anti-sigma-K/W_factor"/>
</dbReference>
<dbReference type="EMBL" id="JAICBX010000001">
    <property type="protein sequence ID" value="MBW8636727.1"/>
    <property type="molecule type" value="Genomic_DNA"/>
</dbReference>
<keyword evidence="1" id="KW-0472">Membrane</keyword>
<keyword evidence="1" id="KW-1133">Transmembrane helix</keyword>
<keyword evidence="4" id="KW-1185">Reference proteome</keyword>
<evidence type="ECO:0000259" key="2">
    <source>
        <dbReference type="Pfam" id="PF10099"/>
    </source>
</evidence>
<feature type="domain" description="Anti-sigma K factor RskA C-terminal" evidence="2">
    <location>
        <begin position="106"/>
        <end position="226"/>
    </location>
</feature>
<dbReference type="PANTHER" id="PTHR37461:SF1">
    <property type="entry name" value="ANTI-SIGMA-K FACTOR RSKA"/>
    <property type="match status" value="1"/>
</dbReference>
<reference evidence="3" key="1">
    <citation type="submission" date="2021-08" db="EMBL/GenBank/DDBJ databases">
        <title>Hoeflea bacterium WL0058 sp. nov., isolated from the sediment.</title>
        <authorList>
            <person name="Wang L."/>
            <person name="Zhang D."/>
        </authorList>
    </citation>
    <scope>NUCLEOTIDE SEQUENCE</scope>
    <source>
        <strain evidence="3">WL0058</strain>
    </source>
</reference>
<organism evidence="3 4">
    <name type="scientific">Flavimaribacter sediminis</name>
    <dbReference type="NCBI Taxonomy" id="2865987"/>
    <lineage>
        <taxon>Bacteria</taxon>
        <taxon>Pseudomonadati</taxon>
        <taxon>Pseudomonadota</taxon>
        <taxon>Alphaproteobacteria</taxon>
        <taxon>Hyphomicrobiales</taxon>
        <taxon>Rhizobiaceae</taxon>
        <taxon>Flavimaribacter</taxon>
    </lineage>
</organism>
<proteinExistence type="predicted"/>
<evidence type="ECO:0000313" key="4">
    <source>
        <dbReference type="Proteomes" id="UP001196509"/>
    </source>
</evidence>
<evidence type="ECO:0000313" key="3">
    <source>
        <dbReference type="EMBL" id="MBW8636727.1"/>
    </source>
</evidence>
<comment type="caution">
    <text evidence="3">The sequence shown here is derived from an EMBL/GenBank/DDBJ whole genome shotgun (WGS) entry which is preliminary data.</text>
</comment>
<dbReference type="InterPro" id="IPR018764">
    <property type="entry name" value="RskA_C"/>
</dbReference>
<dbReference type="RefSeq" id="WP_220227383.1">
    <property type="nucleotide sequence ID" value="NZ_JAICBX010000001.1"/>
</dbReference>
<dbReference type="GO" id="GO:0016989">
    <property type="term" value="F:sigma factor antagonist activity"/>
    <property type="evidence" value="ECO:0007669"/>
    <property type="project" value="TreeGrafter"/>
</dbReference>
<dbReference type="GO" id="GO:0006417">
    <property type="term" value="P:regulation of translation"/>
    <property type="evidence" value="ECO:0007669"/>
    <property type="project" value="TreeGrafter"/>
</dbReference>
<keyword evidence="1" id="KW-0812">Transmembrane</keyword>
<protein>
    <submittedName>
        <fullName evidence="3">Anti-sigma factor</fullName>
    </submittedName>
</protein>
<accession>A0AAE3D079</accession>
<dbReference type="Pfam" id="PF10099">
    <property type="entry name" value="RskA_C"/>
    <property type="match status" value="1"/>
</dbReference>
<feature type="transmembrane region" description="Helical" evidence="1">
    <location>
        <begin position="100"/>
        <end position="120"/>
    </location>
</feature>
<dbReference type="PANTHER" id="PTHR37461">
    <property type="entry name" value="ANTI-SIGMA-K FACTOR RSKA"/>
    <property type="match status" value="1"/>
</dbReference>